<evidence type="ECO:0008006" key="2">
    <source>
        <dbReference type="Google" id="ProtNLM"/>
    </source>
</evidence>
<accession>A0A094PXV2</accession>
<dbReference type="InterPro" id="IPR027304">
    <property type="entry name" value="Trigger_fact/SurA_dom_sf"/>
</dbReference>
<dbReference type="EMBL" id="JNSK01000061">
    <property type="protein sequence ID" value="KGA16630.1"/>
    <property type="molecule type" value="Genomic_DNA"/>
</dbReference>
<reference evidence="1" key="1">
    <citation type="submission" date="2014-05" db="EMBL/GenBank/DDBJ databases">
        <title>Key roles for freshwater Actinobacteria revealed by deep metagenomic sequencing.</title>
        <authorList>
            <person name="Ghai R."/>
            <person name="Mizuno C.M."/>
            <person name="Picazo A."/>
            <person name="Camacho A."/>
            <person name="Rodriguez-Valera F."/>
        </authorList>
    </citation>
    <scope>NUCLEOTIDE SEQUENCE</scope>
</reference>
<dbReference type="PROSITE" id="PS51257">
    <property type="entry name" value="PROKAR_LIPOPROTEIN"/>
    <property type="match status" value="1"/>
</dbReference>
<dbReference type="AlphaFoldDB" id="A0A094PXV2"/>
<protein>
    <recommendedName>
        <fullName evidence="2">SurA N-terminal domain-containing protein</fullName>
    </recommendedName>
</protein>
<organism evidence="1">
    <name type="scientific">freshwater metagenome</name>
    <dbReference type="NCBI Taxonomy" id="449393"/>
    <lineage>
        <taxon>unclassified sequences</taxon>
        <taxon>metagenomes</taxon>
        <taxon>ecological metagenomes</taxon>
    </lineage>
</organism>
<dbReference type="Pfam" id="PF13624">
    <property type="entry name" value="SurA_N_3"/>
    <property type="match status" value="1"/>
</dbReference>
<comment type="caution">
    <text evidence="1">The sequence shown here is derived from an EMBL/GenBank/DDBJ whole genome shotgun (WGS) entry which is preliminary data.</text>
</comment>
<dbReference type="Gene3D" id="1.10.4030.10">
    <property type="entry name" value="Porin chaperone SurA, peptide-binding domain"/>
    <property type="match status" value="1"/>
</dbReference>
<evidence type="ECO:0000313" key="1">
    <source>
        <dbReference type="EMBL" id="KGA16630.1"/>
    </source>
</evidence>
<proteinExistence type="predicted"/>
<sequence>MKKIISIAAISAALLLTGCSQVSSAASVGSFKISQSTVQSSIDSIMAEREKFDTSAMPLAYGEELNRSQMRFHILTELLSEAAAKLKITVSKAEIDTRRANIIEQIGGEEELPNALVVAGIAPLDFDLYLQGVILSDKIAQGLVATGVTEDQIGASIQKLVIDMAAEKKITINPRYGAWDAATADVVPVDSAGSAVTPSDE</sequence>
<gene>
    <name evidence="1" type="ORF">GM50_14045</name>
</gene>
<name>A0A094PXV2_9ZZZZ</name>
<dbReference type="SUPFAM" id="SSF109998">
    <property type="entry name" value="Triger factor/SurA peptide-binding domain-like"/>
    <property type="match status" value="1"/>
</dbReference>